<dbReference type="Gene3D" id="3.40.50.880">
    <property type="match status" value="1"/>
</dbReference>
<reference evidence="4" key="1">
    <citation type="submission" date="2019-10" db="EMBL/GenBank/DDBJ databases">
        <authorList>
            <consortium name="DOE Joint Genome Institute"/>
            <person name="Kuo A."/>
            <person name="Miyauchi S."/>
            <person name="Kiss E."/>
            <person name="Drula E."/>
            <person name="Kohler A."/>
            <person name="Sanchez-Garcia M."/>
            <person name="Andreopoulos B."/>
            <person name="Barry K.W."/>
            <person name="Bonito G."/>
            <person name="Buee M."/>
            <person name="Carver A."/>
            <person name="Chen C."/>
            <person name="Cichocki N."/>
            <person name="Clum A."/>
            <person name="Culley D."/>
            <person name="Crous P.W."/>
            <person name="Fauchery L."/>
            <person name="Girlanda M."/>
            <person name="Hayes R."/>
            <person name="Keri Z."/>
            <person name="LaButti K."/>
            <person name="Lipzen A."/>
            <person name="Lombard V."/>
            <person name="Magnuson J."/>
            <person name="Maillard F."/>
            <person name="Morin E."/>
            <person name="Murat C."/>
            <person name="Nolan M."/>
            <person name="Ohm R."/>
            <person name="Pangilinan J."/>
            <person name="Pereira M."/>
            <person name="Perotto S."/>
            <person name="Peter M."/>
            <person name="Riley R."/>
            <person name="Sitrit Y."/>
            <person name="Stielow B."/>
            <person name="Szollosi G."/>
            <person name="Zifcakova L."/>
            <person name="Stursova M."/>
            <person name="Spatafora J.W."/>
            <person name="Tedersoo L."/>
            <person name="Vaario L.-M."/>
            <person name="Yamada A."/>
            <person name="Yan M."/>
            <person name="Wang P."/>
            <person name="Xu J."/>
            <person name="Bruns T."/>
            <person name="Baldrian P."/>
            <person name="Vilgalys R."/>
            <person name="Henrissat B."/>
            <person name="Grigoriev I.V."/>
            <person name="Hibbett D."/>
            <person name="Nagy L.G."/>
            <person name="Martin F.M."/>
        </authorList>
    </citation>
    <scope>NUCLEOTIDE SEQUENCE</scope>
    <source>
        <strain evidence="4">Prilba</strain>
    </source>
</reference>
<evidence type="ECO:0000259" key="3">
    <source>
        <dbReference type="Pfam" id="PF01965"/>
    </source>
</evidence>
<sequence>MPSALILVANGTEEMEFTIIYDTLVRAGVKCTSALVTSPGHSGHDETEPGAVQCSRGVRIVPDASLSQLSASTTGGYDAIIIPGGLKGAETISQSSLVQSLVRSFYESKKLVGMICAASLVAKTSQLPRQPLTSHPSVKDQLDKDFEYREDSVVISGNLITSRGPGTAFPFAFALVENLCGAQKRSEVIPPMVFPPGTPL</sequence>
<accession>A0A9P5T9K8</accession>
<dbReference type="GO" id="GO:0005739">
    <property type="term" value="C:mitochondrion"/>
    <property type="evidence" value="ECO:0007669"/>
    <property type="project" value="TreeGrafter"/>
</dbReference>
<dbReference type="GO" id="GO:1903189">
    <property type="term" value="P:glyoxal metabolic process"/>
    <property type="evidence" value="ECO:0007669"/>
    <property type="project" value="TreeGrafter"/>
</dbReference>
<dbReference type="GO" id="GO:0005634">
    <property type="term" value="C:nucleus"/>
    <property type="evidence" value="ECO:0007669"/>
    <property type="project" value="TreeGrafter"/>
</dbReference>
<dbReference type="InterPro" id="IPR050325">
    <property type="entry name" value="Prot/Nucl_acid_deglycase"/>
</dbReference>
<dbReference type="EMBL" id="WHVB01000008">
    <property type="protein sequence ID" value="KAF8480257.1"/>
    <property type="molecule type" value="Genomic_DNA"/>
</dbReference>
<name>A0A9P5T9K8_9AGAM</name>
<reference evidence="4" key="2">
    <citation type="journal article" date="2020" name="Nat. Commun.">
        <title>Large-scale genome sequencing of mycorrhizal fungi provides insights into the early evolution of symbiotic traits.</title>
        <authorList>
            <person name="Miyauchi S."/>
            <person name="Kiss E."/>
            <person name="Kuo A."/>
            <person name="Drula E."/>
            <person name="Kohler A."/>
            <person name="Sanchez-Garcia M."/>
            <person name="Morin E."/>
            <person name="Andreopoulos B."/>
            <person name="Barry K.W."/>
            <person name="Bonito G."/>
            <person name="Buee M."/>
            <person name="Carver A."/>
            <person name="Chen C."/>
            <person name="Cichocki N."/>
            <person name="Clum A."/>
            <person name="Culley D."/>
            <person name="Crous P.W."/>
            <person name="Fauchery L."/>
            <person name="Girlanda M."/>
            <person name="Hayes R.D."/>
            <person name="Keri Z."/>
            <person name="LaButti K."/>
            <person name="Lipzen A."/>
            <person name="Lombard V."/>
            <person name="Magnuson J."/>
            <person name="Maillard F."/>
            <person name="Murat C."/>
            <person name="Nolan M."/>
            <person name="Ohm R.A."/>
            <person name="Pangilinan J."/>
            <person name="Pereira M.F."/>
            <person name="Perotto S."/>
            <person name="Peter M."/>
            <person name="Pfister S."/>
            <person name="Riley R."/>
            <person name="Sitrit Y."/>
            <person name="Stielow J.B."/>
            <person name="Szollosi G."/>
            <person name="Zifcakova L."/>
            <person name="Stursova M."/>
            <person name="Spatafora J.W."/>
            <person name="Tedersoo L."/>
            <person name="Vaario L.M."/>
            <person name="Yamada A."/>
            <person name="Yan M."/>
            <person name="Wang P."/>
            <person name="Xu J."/>
            <person name="Bruns T."/>
            <person name="Baldrian P."/>
            <person name="Vilgalys R."/>
            <person name="Dunand C."/>
            <person name="Henrissat B."/>
            <person name="Grigoriev I.V."/>
            <person name="Hibbett D."/>
            <person name="Nagy L.G."/>
            <person name="Martin F.M."/>
        </authorList>
    </citation>
    <scope>NUCLEOTIDE SEQUENCE</scope>
    <source>
        <strain evidence="4">Prilba</strain>
    </source>
</reference>
<keyword evidence="5" id="KW-1185">Reference proteome</keyword>
<dbReference type="Pfam" id="PF01965">
    <property type="entry name" value="DJ-1_PfpI"/>
    <property type="match status" value="1"/>
</dbReference>
<dbReference type="InterPro" id="IPR029062">
    <property type="entry name" value="Class_I_gatase-like"/>
</dbReference>
<dbReference type="InterPro" id="IPR002818">
    <property type="entry name" value="DJ-1/PfpI"/>
</dbReference>
<dbReference type="OrthoDB" id="543156at2759"/>
<dbReference type="CDD" id="cd03135">
    <property type="entry name" value="GATase1_DJ-1"/>
    <property type="match status" value="1"/>
</dbReference>
<dbReference type="EC" id="4.2.1.130" evidence="1"/>
<organism evidence="4 5">
    <name type="scientific">Russula ochroleuca</name>
    <dbReference type="NCBI Taxonomy" id="152965"/>
    <lineage>
        <taxon>Eukaryota</taxon>
        <taxon>Fungi</taxon>
        <taxon>Dikarya</taxon>
        <taxon>Basidiomycota</taxon>
        <taxon>Agaricomycotina</taxon>
        <taxon>Agaricomycetes</taxon>
        <taxon>Russulales</taxon>
        <taxon>Russulaceae</taxon>
        <taxon>Russula</taxon>
    </lineage>
</organism>
<protein>
    <recommendedName>
        <fullName evidence="1">D-lactate dehydratase</fullName>
        <ecNumber evidence="1">4.2.1.130</ecNumber>
    </recommendedName>
</protein>
<evidence type="ECO:0000313" key="4">
    <source>
        <dbReference type="EMBL" id="KAF8480257.1"/>
    </source>
</evidence>
<dbReference type="GO" id="GO:0019172">
    <property type="term" value="F:glyoxalase III activity"/>
    <property type="evidence" value="ECO:0007669"/>
    <property type="project" value="UniProtKB-EC"/>
</dbReference>
<evidence type="ECO:0000256" key="1">
    <source>
        <dbReference type="ARBA" id="ARBA00013134"/>
    </source>
</evidence>
<dbReference type="GO" id="GO:0006979">
    <property type="term" value="P:response to oxidative stress"/>
    <property type="evidence" value="ECO:0007669"/>
    <property type="project" value="TreeGrafter"/>
</dbReference>
<feature type="domain" description="DJ-1/PfpI" evidence="3">
    <location>
        <begin position="3"/>
        <end position="177"/>
    </location>
</feature>
<dbReference type="PANTHER" id="PTHR48094:SF12">
    <property type="entry name" value="PARKINSON DISEASE PROTEIN 7 HOMOLOG"/>
    <property type="match status" value="1"/>
</dbReference>
<dbReference type="InterPro" id="IPR006287">
    <property type="entry name" value="DJ-1"/>
</dbReference>
<dbReference type="NCBIfam" id="TIGR01383">
    <property type="entry name" value="not_thiJ"/>
    <property type="match status" value="1"/>
</dbReference>
<evidence type="ECO:0000313" key="5">
    <source>
        <dbReference type="Proteomes" id="UP000759537"/>
    </source>
</evidence>
<proteinExistence type="predicted"/>
<dbReference type="Proteomes" id="UP000759537">
    <property type="component" value="Unassembled WGS sequence"/>
</dbReference>
<comment type="catalytic activity">
    <reaction evidence="2">
        <text>methylglyoxal + H2O = (R)-lactate + H(+)</text>
        <dbReference type="Rhea" id="RHEA:27754"/>
        <dbReference type="ChEBI" id="CHEBI:15377"/>
        <dbReference type="ChEBI" id="CHEBI:15378"/>
        <dbReference type="ChEBI" id="CHEBI:16004"/>
        <dbReference type="ChEBI" id="CHEBI:17158"/>
        <dbReference type="EC" id="4.2.1.130"/>
    </reaction>
</comment>
<dbReference type="AlphaFoldDB" id="A0A9P5T9K8"/>
<dbReference type="SUPFAM" id="SSF52317">
    <property type="entry name" value="Class I glutamine amidotransferase-like"/>
    <property type="match status" value="1"/>
</dbReference>
<dbReference type="PANTHER" id="PTHR48094">
    <property type="entry name" value="PROTEIN/NUCLEIC ACID DEGLYCASE DJ-1-RELATED"/>
    <property type="match status" value="1"/>
</dbReference>
<gene>
    <name evidence="4" type="ORF">DFH94DRAFT_467751</name>
</gene>
<evidence type="ECO:0000256" key="2">
    <source>
        <dbReference type="ARBA" id="ARBA00048082"/>
    </source>
</evidence>
<comment type="caution">
    <text evidence="4">The sequence shown here is derived from an EMBL/GenBank/DDBJ whole genome shotgun (WGS) entry which is preliminary data.</text>
</comment>
<keyword evidence="4" id="KW-0315">Glutamine amidotransferase</keyword>